<name>A0A9W3XBZ3_BACTU</name>
<accession>A0A9W3XBZ3</accession>
<evidence type="ECO:0000313" key="1">
    <source>
        <dbReference type="EMBL" id="AOM14287.1"/>
    </source>
</evidence>
<reference evidence="1 2" key="1">
    <citation type="submission" date="2016-02" db="EMBL/GenBank/DDBJ databases">
        <title>Comparative analysis of three nematocidal Bacillus thuringiensis strains.</title>
        <authorList>
            <person name="Hollensteiner J."/>
            <person name="Kloesener M."/>
            <person name="Bunk B."/>
            <person name="Sproeer C."/>
            <person name="Rosenstiel P."/>
            <person name="Schulte-Iserlohe R."/>
            <person name="Schulenburg H."/>
            <person name="Liesegang H."/>
        </authorList>
    </citation>
    <scope>NUCLEOTIDE SEQUENCE [LARGE SCALE GENOMIC DNA]</scope>
    <source>
        <strain evidence="1 2">Bt18247</strain>
        <plasmid evidence="1 2">p174778</plasmid>
    </source>
</reference>
<sequence length="69" mass="8154">MYKLYKMKRNGRSPDRDVVIEQATVDRNTTKMFDKRFQRGDYYVGLECNRGGPGRGEYEGSLFITIIRR</sequence>
<proteinExistence type="predicted"/>
<gene>
    <name evidence="1" type="ORF">BTI247_59570</name>
</gene>
<organism evidence="1 2">
    <name type="scientific">Bacillus thuringiensis Bt18247</name>
    <dbReference type="NCBI Taxonomy" id="1423143"/>
    <lineage>
        <taxon>Bacteria</taxon>
        <taxon>Bacillati</taxon>
        <taxon>Bacillota</taxon>
        <taxon>Bacilli</taxon>
        <taxon>Bacillales</taxon>
        <taxon>Bacillaceae</taxon>
        <taxon>Bacillus</taxon>
        <taxon>Bacillus cereus group</taxon>
    </lineage>
</organism>
<dbReference type="AlphaFoldDB" id="A0A9W3XBZ3"/>
<keyword evidence="1" id="KW-0614">Plasmid</keyword>
<protein>
    <submittedName>
        <fullName evidence="1">Uncharacterized protein</fullName>
    </submittedName>
</protein>
<evidence type="ECO:0000313" key="2">
    <source>
        <dbReference type="Proteomes" id="UP000192743"/>
    </source>
</evidence>
<dbReference type="Proteomes" id="UP000192743">
    <property type="component" value="Plasmid p174778"/>
</dbReference>
<geneLocation type="plasmid" evidence="1 2">
    <name>p174778</name>
</geneLocation>
<dbReference type="EMBL" id="CP015251">
    <property type="protein sequence ID" value="AOM14287.1"/>
    <property type="molecule type" value="Genomic_DNA"/>
</dbReference>